<dbReference type="Proteomes" id="UP001175261">
    <property type="component" value="Unassembled WGS sequence"/>
</dbReference>
<feature type="transmembrane region" description="Helical" evidence="7">
    <location>
        <begin position="76"/>
        <end position="94"/>
    </location>
</feature>
<evidence type="ECO:0000256" key="2">
    <source>
        <dbReference type="ARBA" id="ARBA00005179"/>
    </source>
</evidence>
<organism evidence="8 9">
    <name type="scientific">Sarocladium strictum</name>
    <name type="common">Black bundle disease fungus</name>
    <name type="synonym">Acremonium strictum</name>
    <dbReference type="NCBI Taxonomy" id="5046"/>
    <lineage>
        <taxon>Eukaryota</taxon>
        <taxon>Fungi</taxon>
        <taxon>Dikarya</taxon>
        <taxon>Ascomycota</taxon>
        <taxon>Pezizomycotina</taxon>
        <taxon>Sordariomycetes</taxon>
        <taxon>Hypocreomycetidae</taxon>
        <taxon>Hypocreales</taxon>
        <taxon>Sarocladiaceae</taxon>
        <taxon>Sarocladium</taxon>
    </lineage>
</organism>
<proteinExistence type="inferred from homology"/>
<evidence type="ECO:0000256" key="4">
    <source>
        <dbReference type="ARBA" id="ARBA00022692"/>
    </source>
</evidence>
<accession>A0AA39L4K6</accession>
<comment type="pathway">
    <text evidence="2">Secondary metabolite biosynthesis.</text>
</comment>
<feature type="transmembrane region" description="Helical" evidence="7">
    <location>
        <begin position="15"/>
        <end position="38"/>
    </location>
</feature>
<dbReference type="InterPro" id="IPR039020">
    <property type="entry name" value="PaxB-like"/>
</dbReference>
<feature type="transmembrane region" description="Helical" evidence="7">
    <location>
        <begin position="50"/>
        <end position="70"/>
    </location>
</feature>
<evidence type="ECO:0000256" key="7">
    <source>
        <dbReference type="SAM" id="Phobius"/>
    </source>
</evidence>
<comment type="caution">
    <text evidence="8">The sequence shown here is derived from an EMBL/GenBank/DDBJ whole genome shotgun (WGS) entry which is preliminary data.</text>
</comment>
<evidence type="ECO:0000313" key="8">
    <source>
        <dbReference type="EMBL" id="KAK0384286.1"/>
    </source>
</evidence>
<dbReference type="GO" id="GO:0016020">
    <property type="term" value="C:membrane"/>
    <property type="evidence" value="ECO:0007669"/>
    <property type="project" value="UniProtKB-SubCell"/>
</dbReference>
<evidence type="ECO:0000256" key="6">
    <source>
        <dbReference type="ARBA" id="ARBA00023136"/>
    </source>
</evidence>
<evidence type="ECO:0000256" key="5">
    <source>
        <dbReference type="ARBA" id="ARBA00022989"/>
    </source>
</evidence>
<keyword evidence="4 7" id="KW-0812">Transmembrane</keyword>
<reference evidence="8" key="1">
    <citation type="submission" date="2022-10" db="EMBL/GenBank/DDBJ databases">
        <title>Determination and structural analysis of whole genome sequence of Sarocladium strictum F4-1.</title>
        <authorList>
            <person name="Hu L."/>
            <person name="Jiang Y."/>
        </authorList>
    </citation>
    <scope>NUCLEOTIDE SEQUENCE</scope>
    <source>
        <strain evidence="8">F4-1</strain>
    </source>
</reference>
<evidence type="ECO:0000256" key="1">
    <source>
        <dbReference type="ARBA" id="ARBA00004141"/>
    </source>
</evidence>
<dbReference type="PANTHER" id="PTHR42038">
    <property type="match status" value="1"/>
</dbReference>
<keyword evidence="5 7" id="KW-1133">Transmembrane helix</keyword>
<keyword evidence="6 7" id="KW-0472">Membrane</keyword>
<gene>
    <name evidence="8" type="ORF">NLU13_8374</name>
</gene>
<feature type="transmembrane region" description="Helical" evidence="7">
    <location>
        <begin position="114"/>
        <end position="134"/>
    </location>
</feature>
<protein>
    <submittedName>
        <fullName evidence="8">Uncharacterized protein</fullName>
    </submittedName>
</protein>
<name>A0AA39L4K6_SARSR</name>
<dbReference type="GO" id="GO:0016829">
    <property type="term" value="F:lyase activity"/>
    <property type="evidence" value="ECO:0007669"/>
    <property type="project" value="InterPro"/>
</dbReference>
<comment type="similarity">
    <text evidence="3">Belongs to the paxB family.</text>
</comment>
<dbReference type="AlphaFoldDB" id="A0AA39L4K6"/>
<sequence>MGYYNDVPPPGTPDWVMPTFAGIMSASVGLWLMAYVLMARRSLASNATPTPLIILGLNLAWEAVFAFYVADGPLDRIGFACWFLVDVPLVWATLRTIPKSFESQPLVRRHANAILFLSFLAGLAAFGWYAVWWLERPGMGYGDKTGKGWKDLTDRDTTELSFWTAVPIQLGGSIGSVAMVLQRGHSGGHGYAIW</sequence>
<keyword evidence="9" id="KW-1185">Reference proteome</keyword>
<dbReference type="EMBL" id="JAPDFR010000008">
    <property type="protein sequence ID" value="KAK0384286.1"/>
    <property type="molecule type" value="Genomic_DNA"/>
</dbReference>
<dbReference type="PANTHER" id="PTHR42038:SF2">
    <property type="entry name" value="TERPENE CYCLASE AUSL"/>
    <property type="match status" value="1"/>
</dbReference>
<dbReference type="Pfam" id="PF25129">
    <property type="entry name" value="Pyr4-TMTC"/>
    <property type="match status" value="1"/>
</dbReference>
<evidence type="ECO:0000313" key="9">
    <source>
        <dbReference type="Proteomes" id="UP001175261"/>
    </source>
</evidence>
<evidence type="ECO:0000256" key="3">
    <source>
        <dbReference type="ARBA" id="ARBA00006757"/>
    </source>
</evidence>
<comment type="subcellular location">
    <subcellularLocation>
        <location evidence="1">Membrane</location>
        <topology evidence="1">Multi-pass membrane protein</topology>
    </subcellularLocation>
</comment>